<sequence>MTRAMKRSTPRSSRFTPCSRIWAWMYSWTTVTNAPASSSRMRICWVFPCSSWWAARVWPRALWNVRIAAAAKRANCPPMQWLKLFLTGPPRFARGGRSSRPRGCTDEKQAFPFVLGVMQNMTHAVGGELLVLVEGALLAPLQQQNLNDVF</sequence>
<accession>A0A212KJU3</accession>
<protein>
    <submittedName>
        <fullName evidence="1">Uncharacterized protein</fullName>
    </submittedName>
</protein>
<dbReference type="AlphaFoldDB" id="A0A212KJU3"/>
<dbReference type="EMBL" id="FLUP01000002">
    <property type="protein sequence ID" value="SBW11922.1"/>
    <property type="molecule type" value="Genomic_DNA"/>
</dbReference>
<reference evidence="1" key="1">
    <citation type="submission" date="2016-04" db="EMBL/GenBank/DDBJ databases">
        <authorList>
            <person name="Evans L.H."/>
            <person name="Alamgir A."/>
            <person name="Owens N."/>
            <person name="Weber N.D."/>
            <person name="Virtaneva K."/>
            <person name="Barbian K."/>
            <person name="Babar A."/>
            <person name="Rosenke K."/>
        </authorList>
    </citation>
    <scope>NUCLEOTIDE SEQUENCE</scope>
    <source>
        <strain evidence="1">92-2</strain>
    </source>
</reference>
<gene>
    <name evidence="1" type="ORF">KM92DES2_20238</name>
</gene>
<proteinExistence type="predicted"/>
<organism evidence="1">
    <name type="scientific">uncultured Desulfovibrio sp</name>
    <dbReference type="NCBI Taxonomy" id="167968"/>
    <lineage>
        <taxon>Bacteria</taxon>
        <taxon>Pseudomonadati</taxon>
        <taxon>Thermodesulfobacteriota</taxon>
        <taxon>Desulfovibrionia</taxon>
        <taxon>Desulfovibrionales</taxon>
        <taxon>Desulfovibrionaceae</taxon>
        <taxon>Desulfovibrio</taxon>
        <taxon>environmental samples</taxon>
    </lineage>
</organism>
<evidence type="ECO:0000313" key="1">
    <source>
        <dbReference type="EMBL" id="SBW11922.1"/>
    </source>
</evidence>
<name>A0A212KJU3_9BACT</name>